<evidence type="ECO:0000259" key="1">
    <source>
        <dbReference type="PROSITE" id="PS50965"/>
    </source>
</evidence>
<gene>
    <name evidence="2" type="ORF">K8V56_02820</name>
</gene>
<organism evidence="2 3">
    <name type="scientific">Sporosarcina psychrophila</name>
    <name type="common">Bacillus psychrophilus</name>
    <dbReference type="NCBI Taxonomy" id="1476"/>
    <lineage>
        <taxon>Bacteria</taxon>
        <taxon>Bacillati</taxon>
        <taxon>Bacillota</taxon>
        <taxon>Bacilli</taxon>
        <taxon>Bacillales</taxon>
        <taxon>Caryophanaceae</taxon>
        <taxon>Sporosarcina</taxon>
    </lineage>
</organism>
<comment type="caution">
    <text evidence="2">The sequence shown here is derived from an EMBL/GenBank/DDBJ whole genome shotgun (WGS) entry which is preliminary data.</text>
</comment>
<evidence type="ECO:0000313" key="2">
    <source>
        <dbReference type="EMBL" id="HJF30699.1"/>
    </source>
</evidence>
<dbReference type="InterPro" id="IPR011528">
    <property type="entry name" value="NERD"/>
</dbReference>
<feature type="domain" description="NERD" evidence="1">
    <location>
        <begin position="24"/>
        <end position="143"/>
    </location>
</feature>
<name>A0A921FWC3_SPOPS</name>
<dbReference type="PROSITE" id="PS50965">
    <property type="entry name" value="NERD"/>
    <property type="match status" value="1"/>
</dbReference>
<dbReference type="EMBL" id="DYWT01000046">
    <property type="protein sequence ID" value="HJF30699.1"/>
    <property type="molecule type" value="Genomic_DNA"/>
</dbReference>
<evidence type="ECO:0000313" key="3">
    <source>
        <dbReference type="Proteomes" id="UP000698173"/>
    </source>
</evidence>
<dbReference type="Proteomes" id="UP000698173">
    <property type="component" value="Unassembled WGS sequence"/>
</dbReference>
<accession>A0A921FWC3</accession>
<dbReference type="Pfam" id="PF08378">
    <property type="entry name" value="NERD"/>
    <property type="match status" value="1"/>
</dbReference>
<protein>
    <submittedName>
        <fullName evidence="2">NERD domain-containing protein</fullName>
    </submittedName>
</protein>
<proteinExistence type="predicted"/>
<reference evidence="2" key="2">
    <citation type="submission" date="2021-09" db="EMBL/GenBank/DDBJ databases">
        <authorList>
            <person name="Gilroy R."/>
        </authorList>
    </citation>
    <scope>NUCLEOTIDE SEQUENCE</scope>
    <source>
        <strain evidence="2">CHK171-7178</strain>
    </source>
</reference>
<sequence>MIARIPPDHRKVNYLREQLYRIGAGYSGECNVDSYIERSRFPKSTKIFTDVHLRISPKFTFQIDTLVITERYVLIVEVKNIKGTIRFVQNPPHLEQVLETGHEAVIDCPVYQIESNKLNLDEWFFQRGINLKTIGLVVLANPNTKVKDVPQDFPIIYKKQIPFYLQSLRRSEPVLSPAQINEISRKIAIEQQEFNPFPLCSYFNIDHQDLRTGFVCHYCNQLLQRKSSRTWCCQSCEKDVKNPYESGISDWFMLVKNSITNEECRKFLDLKDSNAARYVLSTSLLVKKGKSTRTFYISGNTKTHH</sequence>
<dbReference type="AlphaFoldDB" id="A0A921FWC3"/>
<reference evidence="2" key="1">
    <citation type="journal article" date="2021" name="PeerJ">
        <title>Extensive microbial diversity within the chicken gut microbiome revealed by metagenomics and culture.</title>
        <authorList>
            <person name="Gilroy R."/>
            <person name="Ravi A."/>
            <person name="Getino M."/>
            <person name="Pursley I."/>
            <person name="Horton D.L."/>
            <person name="Alikhan N.F."/>
            <person name="Baker D."/>
            <person name="Gharbi K."/>
            <person name="Hall N."/>
            <person name="Watson M."/>
            <person name="Adriaenssens E.M."/>
            <person name="Foster-Nyarko E."/>
            <person name="Jarju S."/>
            <person name="Secka A."/>
            <person name="Antonio M."/>
            <person name="Oren A."/>
            <person name="Chaudhuri R.R."/>
            <person name="La Ragione R."/>
            <person name="Hildebrand F."/>
            <person name="Pallen M.J."/>
        </authorList>
    </citation>
    <scope>NUCLEOTIDE SEQUENCE</scope>
    <source>
        <strain evidence="2">CHK171-7178</strain>
    </source>
</reference>